<evidence type="ECO:0000313" key="5">
    <source>
        <dbReference type="Proteomes" id="UP000250434"/>
    </source>
</evidence>
<evidence type="ECO:0000256" key="3">
    <source>
        <dbReference type="RuleBase" id="RU000363"/>
    </source>
</evidence>
<comment type="similarity">
    <text evidence="1 3">Belongs to the short-chain dehydrogenases/reductases (SDR) family.</text>
</comment>
<dbReference type="Proteomes" id="UP000250434">
    <property type="component" value="Chromosome"/>
</dbReference>
<dbReference type="FunFam" id="3.40.50.720:FF:000084">
    <property type="entry name" value="Short-chain dehydrogenase reductase"/>
    <property type="match status" value="1"/>
</dbReference>
<dbReference type="Gene3D" id="3.40.50.720">
    <property type="entry name" value="NAD(P)-binding Rossmann-like Domain"/>
    <property type="match status" value="1"/>
</dbReference>
<reference evidence="4 5" key="1">
    <citation type="submission" date="2016-04" db="EMBL/GenBank/DDBJ databases">
        <title>Complete genome sequence and analysis of deep-sea sediment isolate, Amycolatopsis sp. WP1.</title>
        <authorList>
            <person name="Wang H."/>
            <person name="Chen S."/>
            <person name="Wu Q."/>
        </authorList>
    </citation>
    <scope>NUCLEOTIDE SEQUENCE [LARGE SCALE GENOMIC DNA]</scope>
    <source>
        <strain evidence="4 5">WP1</strain>
    </source>
</reference>
<keyword evidence="2" id="KW-0560">Oxidoreductase</keyword>
<evidence type="ECO:0000313" key="4">
    <source>
        <dbReference type="EMBL" id="AXB45241.1"/>
    </source>
</evidence>
<name>A0A344LB17_9PSEU</name>
<dbReference type="InterPro" id="IPR051687">
    <property type="entry name" value="Peroxisomal_Beta-Oxidation"/>
</dbReference>
<dbReference type="PROSITE" id="PS00061">
    <property type="entry name" value="ADH_SHORT"/>
    <property type="match status" value="1"/>
</dbReference>
<organism evidence="4 5">
    <name type="scientific">Amycolatopsis albispora</name>
    <dbReference type="NCBI Taxonomy" id="1804986"/>
    <lineage>
        <taxon>Bacteria</taxon>
        <taxon>Bacillati</taxon>
        <taxon>Actinomycetota</taxon>
        <taxon>Actinomycetes</taxon>
        <taxon>Pseudonocardiales</taxon>
        <taxon>Pseudonocardiaceae</taxon>
        <taxon>Amycolatopsis</taxon>
    </lineage>
</organism>
<proteinExistence type="inferred from homology"/>
<dbReference type="PRINTS" id="PR00081">
    <property type="entry name" value="GDHRDH"/>
</dbReference>
<protein>
    <submittedName>
        <fullName evidence="4">Short-chain dehydrogenase</fullName>
    </submittedName>
</protein>
<dbReference type="GO" id="GO:0016491">
    <property type="term" value="F:oxidoreductase activity"/>
    <property type="evidence" value="ECO:0007669"/>
    <property type="project" value="UniProtKB-KW"/>
</dbReference>
<dbReference type="OrthoDB" id="9808187at2"/>
<keyword evidence="5" id="KW-1185">Reference proteome</keyword>
<evidence type="ECO:0000256" key="2">
    <source>
        <dbReference type="ARBA" id="ARBA00023002"/>
    </source>
</evidence>
<dbReference type="Pfam" id="PF00106">
    <property type="entry name" value="adh_short"/>
    <property type="match status" value="1"/>
</dbReference>
<dbReference type="KEGG" id="aab:A4R43_24335"/>
<sequence>MDRLSFKGRVVIVTGAGRGIGRAHALLLAERGASVVVADLGARVDGSGVDGDDPAADVVAEIRAAGGRAVASRADISTEAGAVALVDATIDNFGKLHAVVNNAGIVRTARFDELSTAEYQRYLDVHFFGSLHVCRAAWPHLIASGTGRVVNTVSAAMLGTPLMTHYGSSKGAVFSLTRNLAVEGAEHGVLVNAVAPGAGTRMAENAAESLSPEVMAYLRTQLLPEHVAPVVAFLAHPACQVTGEVFNAAGGAVNRLAMVTTTGIHDPALTVETVAERFDEVMAITPEAQPATVAVPQTT</sequence>
<evidence type="ECO:0000256" key="1">
    <source>
        <dbReference type="ARBA" id="ARBA00006484"/>
    </source>
</evidence>
<dbReference type="EMBL" id="CP015163">
    <property type="protein sequence ID" value="AXB45241.1"/>
    <property type="molecule type" value="Genomic_DNA"/>
</dbReference>
<accession>A0A344LB17</accession>
<dbReference type="PRINTS" id="PR00080">
    <property type="entry name" value="SDRFAMILY"/>
</dbReference>
<gene>
    <name evidence="4" type="ORF">A4R43_24335</name>
</gene>
<dbReference type="AlphaFoldDB" id="A0A344LB17"/>
<dbReference type="RefSeq" id="WP_113694497.1">
    <property type="nucleotide sequence ID" value="NZ_CP015163.1"/>
</dbReference>
<dbReference type="InterPro" id="IPR020904">
    <property type="entry name" value="Sc_DH/Rdtase_CS"/>
</dbReference>
<dbReference type="PANTHER" id="PTHR45024:SF2">
    <property type="entry name" value="SCP2 DOMAIN-CONTAINING PROTEIN"/>
    <property type="match status" value="1"/>
</dbReference>
<dbReference type="InterPro" id="IPR036291">
    <property type="entry name" value="NAD(P)-bd_dom_sf"/>
</dbReference>
<dbReference type="SUPFAM" id="SSF51735">
    <property type="entry name" value="NAD(P)-binding Rossmann-fold domains"/>
    <property type="match status" value="1"/>
</dbReference>
<dbReference type="InterPro" id="IPR002347">
    <property type="entry name" value="SDR_fam"/>
</dbReference>
<dbReference type="PANTHER" id="PTHR45024">
    <property type="entry name" value="DEHYDROGENASES, SHORT CHAIN"/>
    <property type="match status" value="1"/>
</dbReference>